<evidence type="ECO:0000256" key="1">
    <source>
        <dbReference type="SAM" id="MobiDB-lite"/>
    </source>
</evidence>
<evidence type="ECO:0000313" key="3">
    <source>
        <dbReference type="EMBL" id="UXY15303.1"/>
    </source>
</evidence>
<dbReference type="InterPro" id="IPR025592">
    <property type="entry name" value="DUF4347"/>
</dbReference>
<name>A0ABY6DM66_9NEIS</name>
<feature type="compositionally biased region" description="Basic and acidic residues" evidence="1">
    <location>
        <begin position="50"/>
        <end position="59"/>
    </location>
</feature>
<dbReference type="EMBL" id="CP106753">
    <property type="protein sequence ID" value="UXY15303.1"/>
    <property type="molecule type" value="Genomic_DNA"/>
</dbReference>
<accession>A0ABY6DM66</accession>
<evidence type="ECO:0000313" key="4">
    <source>
        <dbReference type="Proteomes" id="UP001061302"/>
    </source>
</evidence>
<feature type="region of interest" description="Disordered" evidence="1">
    <location>
        <begin position="45"/>
        <end position="84"/>
    </location>
</feature>
<gene>
    <name evidence="3" type="ORF">N8I74_18620</name>
</gene>
<dbReference type="InterPro" id="IPR006644">
    <property type="entry name" value="Cadg"/>
</dbReference>
<sequence length="2825" mass="280323">MKTRATAQPTSHAPAGRAWLRALEPRIMFDAAALATAADAGAEAAKPATRHIDAPDHPAGDASASVAETATRQGGQRQALITPGEVEERLAGARPGREVVFVDGAIVDARQLVDSLEPGVEVVTLDPDGDGLAQIAEYLKGRQGIDAIHIVSHGSLGQITLGNVTLDQAALPARAATLDAIGQSLGEQGDIFLYGCYVGQGRQGQSFVDAFSRLTGADVAASTDMTSGSQRGGDWELEYRSGAVTSTLDLAGAWSDYAGALVSIPSNVTIDFTGEGFVEAADHGSNVFTKGDVKITYSAANWFQDVDDGQGSSPGLFAGAFTGVETVTIETTSGNEFDFVSFFINAFGGGFASVEGFRNGASTGVQTTGTGFGQANGSFTALLNDGIFNNVDRVVITSNAGGFFDVFDSFVLHTVPSNPPSLAATGTNPGFTENGSAVDLFSGITANTNDSGQKFTGATFTVSNVSNGASEILTIGGTDIGLNNGNSGTIPGIGSYSVTVAGATATVTLTGLSRDNSQMGSLIDAITYRNSSDNPGSSSRVITITGIADDGANNNTATPNIASTVTVTPVNDAPTLSPANDTAAYTEGGTAAVLSPSLTVSDADSTTLSSATVTISDFRSGDVLSVGNANGYTVNYNAGTGVLTLTGAGNAAALQTALRSVTYSSTSDDPTFGGTDGTRQINITVTDNGGASSTAATSQVAVTAVNDAPTLSAGPYTWTATTEDATSTAVTVSSLLTSLSAGDLDSASVGVAITASSGNGTWQYSTDGSNWYGVGTVSGNAALLLSASSQLRFVPDGQNGGAPTLGLRAWDQSSGSVTVGSTRSTADASTNGGSTAFSSTAAQANLTVSSVNDAPVLTPIGPTLNGLTDTDVNWVGQAVSSFAGANTNDVDSGAVKGIAITGLNPGNGTWQYSMNGGASWQDIGSVSSSTALLLRSSDRVRFVPDGVNGTNADITYHAWDQSGATSGQQGNKVDASATGGSSPFSSATDTASITVTAVNDAPLVTSSGGSTAFVEGDNVTSTPVAIDGGITISDSDSPLLYGATVQITGNFQSTQDVLAFTGNPAIMGDITGSYDSNTGTLTLTSAGGASAAQWQAALRAVTYSNSSENPVTTDRTISFIVDDGAASSTAANRTVTVTRTNDAPIVTVPGSIPVLEDVASALTGISFSDADAGAGSVTVTLSVPSGTLSAISGGGVTIGGTAAAMTLAGSISDINAFIAGGNVSFQTALNSSTNVTLTASIDDNGLAGGAARNDSDTVALTVTAVNDTPAISAPASINVTEDVPQVLTGISFSDIDAGSGAVSVQFSVAPGSGTLAAGSAAGVTVLGSGTGTLSLTGTLADINAFVAGGAVSFTTANNATGNVVLSLVIDDGGHTGTGGNQTDNTTVTLVVSAENDAPVNNVPGTQTMLQDGVLIFSSGNGNAVAIADVDAGGGTVRVTLTASNGLISLGSTAGLAFSIGSGTGDSTMTFDGSIVDINNALAGLSFAPTAGYHGTASLQITTNDLGLAGNGGNQTDTDLITITVAQPNPAVVSVAGGSPDGGYKVGDTISISVTFDQAVTVSGGTPTLLLETGATDRLASYVSGSGSNTLTFSYTVQPGDLATDLDYQSTAALVLNGATIRNAASNDAFLTLPATGSANALAGQSDLVIDGVAPAVATVTVPANGTYVAGQHLDFIVNFNESITVDTTGGTPRLAVTLDSGGTVYADYLSGSGSGTLTFRLTIASGQLDADGITLGSGIDANGGTLRDAVGNDAGVTLNGVGATTGVRIDAIDPTIASVTVPAAGRYNAGDVLTFTVNLSEPVTVDTGGGTPRLALDLGGTTVYAAYVSGAGTGALQFQYTVQPGDNDGNGIAVTALQANGGLLRDSAGNTASLALQNVGDTSAVLVDTQAPAPVAVARLDATPTNAATISYTVSFSEAVGGVDAADFALSTTGSASGSITAVTQLDATTFRVQIANLAGSGTLRLDLNGTGIADLAGNPLTGGLAGETYTLDRLAPAVTGVAVPANGTYVAGQHLDFTVNFNESITVDTTGGTPRLAVTLDSGGTVYADYLSGSGSGALTFRLTVASGQLDADGITLGSGIDANGGTLRDAVGNDAGVILNGVGATTGVRIDAIDPTIASVTVPAAGRYNAGDVLTFTVNLSEPVTVDTGGGTPRLALDLGGTTVYAAYVSGAGPGALQFQYTVQPGDNDGNGIAVTALQANGGLLRDSAGNTASLALQNVGDTSAVLVDTQAPAPVAVARLDATPTNAATISYTVSFSEAVGGVDAADFALSTSGSASGSITAVTQLDATTFRVQIANLAGSGTLRLDLNGTGIADLAGNPLTGGLAGETYTLDRLAPAVTGVAVPANGTYVAGQHLDFTVNFNESITVDTTGGTPRLAVTLDSGGTVYADYLSGSGSGALTFRLTVASGQLDADGITLGSGIDANGGTLRDATGNAAQPTLAGLPVTDGIRIDAQAPQAQITLADPNPIRSGTVHFTVTFSEVVSGVDRADFALLAGGNASGTITSVTQVDARTYSVQVDGVGGNGTLALALSAQGSGIADGVGNPLSDSAISPAYNVRPNTLPVPAPVPAPVTPPSGPSTPIVITPVAPPVTLSPTDPVAPVDAPTLTLGGDGSAAGSGIAALLNPLSADPLAPGGNSTFAPVEVRASFIELGVGSGAGLQAMPDIGDYAAQAGQPISIGLPISTFTHSEKNVEITLEVRLADGRPLPNWLKFDPVTGSLSGTPPKGLNQKLVIEVIARDSKGNRATSHLDLMVRSTEPRAEAVDMAPLRAAFALPAAERDVAQGKPALAQQFDQFGRPARQAAGDALLRHLQLSRAQETV</sequence>
<organism evidence="3 4">
    <name type="scientific">Chitiniphilus purpureus</name>
    <dbReference type="NCBI Taxonomy" id="2981137"/>
    <lineage>
        <taxon>Bacteria</taxon>
        <taxon>Pseudomonadati</taxon>
        <taxon>Pseudomonadota</taxon>
        <taxon>Betaproteobacteria</taxon>
        <taxon>Neisseriales</taxon>
        <taxon>Chitinibacteraceae</taxon>
        <taxon>Chitiniphilus</taxon>
    </lineage>
</organism>
<dbReference type="InterPro" id="IPR015919">
    <property type="entry name" value="Cadherin-like_sf"/>
</dbReference>
<feature type="domain" description="Dystroglycan-type cadherin-like" evidence="2">
    <location>
        <begin position="2662"/>
        <end position="2765"/>
    </location>
</feature>
<dbReference type="Proteomes" id="UP001061302">
    <property type="component" value="Chromosome"/>
</dbReference>
<keyword evidence="4" id="KW-1185">Reference proteome</keyword>
<dbReference type="Gene3D" id="2.60.40.10">
    <property type="entry name" value="Immunoglobulins"/>
    <property type="match status" value="1"/>
</dbReference>
<dbReference type="RefSeq" id="WP_263124709.1">
    <property type="nucleotide sequence ID" value="NZ_CP106753.1"/>
</dbReference>
<dbReference type="Pfam" id="PF14252">
    <property type="entry name" value="DUF4347"/>
    <property type="match status" value="1"/>
</dbReference>
<dbReference type="SUPFAM" id="SSF49313">
    <property type="entry name" value="Cadherin-like"/>
    <property type="match status" value="1"/>
</dbReference>
<reference evidence="3" key="1">
    <citation type="submission" date="2022-10" db="EMBL/GenBank/DDBJ databases">
        <title>Chitiniphilus purpureus sp. nov., a novel chitin-degrading bacterium isolated from crawfish pond sediment.</title>
        <authorList>
            <person name="Li K."/>
        </authorList>
    </citation>
    <scope>NUCLEOTIDE SEQUENCE</scope>
    <source>
        <strain evidence="3">CD1</strain>
    </source>
</reference>
<feature type="compositionally biased region" description="Polar residues" evidence="1">
    <location>
        <begin position="66"/>
        <end position="76"/>
    </location>
</feature>
<dbReference type="InterPro" id="IPR013783">
    <property type="entry name" value="Ig-like_fold"/>
</dbReference>
<evidence type="ECO:0000259" key="2">
    <source>
        <dbReference type="SMART" id="SM00736"/>
    </source>
</evidence>
<feature type="region of interest" description="Disordered" evidence="1">
    <location>
        <begin position="963"/>
        <end position="986"/>
    </location>
</feature>
<dbReference type="SMART" id="SM00736">
    <property type="entry name" value="CADG"/>
    <property type="match status" value="1"/>
</dbReference>
<proteinExistence type="predicted"/>
<protein>
    <submittedName>
        <fullName evidence="3">DUF4347 domain-containing protein</fullName>
    </submittedName>
</protein>